<dbReference type="PANTHER" id="PTHR13511:SF0">
    <property type="entry name" value="KXDL MOTIF-CONTAINING PROTEIN 1"/>
    <property type="match status" value="1"/>
</dbReference>
<dbReference type="GO" id="GO:0099078">
    <property type="term" value="C:BORC complex"/>
    <property type="evidence" value="ECO:0007669"/>
    <property type="project" value="TreeGrafter"/>
</dbReference>
<dbReference type="InterPro" id="IPR019371">
    <property type="entry name" value="KxDL_dom"/>
</dbReference>
<feature type="domain" description="KxDL" evidence="2">
    <location>
        <begin position="18"/>
        <end position="100"/>
    </location>
</feature>
<gene>
    <name evidence="3" type="ORF">PXEA_LOCUS10765</name>
</gene>
<name>A0A448WQ34_9PLAT</name>
<evidence type="ECO:0000259" key="2">
    <source>
        <dbReference type="Pfam" id="PF10241"/>
    </source>
</evidence>
<dbReference type="InterPro" id="IPR039843">
    <property type="entry name" value="KXD1-like"/>
</dbReference>
<proteinExistence type="inferred from homology"/>
<protein>
    <recommendedName>
        <fullName evidence="2">KxDL domain-containing protein</fullName>
    </recommendedName>
</protein>
<evidence type="ECO:0000256" key="1">
    <source>
        <dbReference type="ARBA" id="ARBA00005913"/>
    </source>
</evidence>
<evidence type="ECO:0000313" key="3">
    <source>
        <dbReference type="EMBL" id="VEL17325.1"/>
    </source>
</evidence>
<reference evidence="3" key="1">
    <citation type="submission" date="2018-11" db="EMBL/GenBank/DDBJ databases">
        <authorList>
            <consortium name="Pathogen Informatics"/>
        </authorList>
    </citation>
    <scope>NUCLEOTIDE SEQUENCE</scope>
</reference>
<dbReference type="Pfam" id="PF10241">
    <property type="entry name" value="KxDL"/>
    <property type="match status" value="1"/>
</dbReference>
<dbReference type="PANTHER" id="PTHR13511">
    <property type="entry name" value="KXDL MOTIF-CONTAINING PROTEIN 1"/>
    <property type="match status" value="1"/>
</dbReference>
<comment type="similarity">
    <text evidence="1">Belongs to the KXD1 family.</text>
</comment>
<dbReference type="AlphaFoldDB" id="A0A448WQ34"/>
<keyword evidence="4" id="KW-1185">Reference proteome</keyword>
<comment type="caution">
    <text evidence="3">The sequence shown here is derived from an EMBL/GenBank/DDBJ whole genome shotgun (WGS) entry which is preliminary data.</text>
</comment>
<dbReference type="EMBL" id="CAAALY010032126">
    <property type="protein sequence ID" value="VEL17325.1"/>
    <property type="molecule type" value="Genomic_DNA"/>
</dbReference>
<dbReference type="OrthoDB" id="10258877at2759"/>
<dbReference type="Proteomes" id="UP000784294">
    <property type="component" value="Unassembled WGS sequence"/>
</dbReference>
<sequence length="153" mass="17195">MGAAEDISPSVIADECLSIIDHDNLSAILATQKRILNRFEKNNEMLCTLSELSSMRYDVISSEIRQNIRVLTTMKHDLDSIFKRIRALKSSCSEAFPAEYNVIFEREKLIEAKRDEEEGMLAASSLICPAIPEMPSKRTIMEPLSEEAPSDSV</sequence>
<dbReference type="GO" id="GO:0032418">
    <property type="term" value="P:lysosome localization"/>
    <property type="evidence" value="ECO:0007669"/>
    <property type="project" value="TreeGrafter"/>
</dbReference>
<accession>A0A448WQ34</accession>
<organism evidence="3 4">
    <name type="scientific">Protopolystoma xenopodis</name>
    <dbReference type="NCBI Taxonomy" id="117903"/>
    <lineage>
        <taxon>Eukaryota</taxon>
        <taxon>Metazoa</taxon>
        <taxon>Spiralia</taxon>
        <taxon>Lophotrochozoa</taxon>
        <taxon>Platyhelminthes</taxon>
        <taxon>Monogenea</taxon>
        <taxon>Polyopisthocotylea</taxon>
        <taxon>Polystomatidea</taxon>
        <taxon>Polystomatidae</taxon>
        <taxon>Protopolystoma</taxon>
    </lineage>
</organism>
<evidence type="ECO:0000313" key="4">
    <source>
        <dbReference type="Proteomes" id="UP000784294"/>
    </source>
</evidence>